<evidence type="ECO:0000259" key="2">
    <source>
        <dbReference type="Pfam" id="PF06750"/>
    </source>
</evidence>
<feature type="non-terminal residue" evidence="3">
    <location>
        <position position="45"/>
    </location>
</feature>
<comment type="caution">
    <text evidence="3">The sequence shown here is derived from an EMBL/GenBank/DDBJ whole genome shotgun (WGS) entry which is preliminary data.</text>
</comment>
<keyword evidence="1" id="KW-1133">Transmembrane helix</keyword>
<dbReference type="EMBL" id="QZJW01000057">
    <property type="protein sequence ID" value="RJO59919.1"/>
    <property type="molecule type" value="Genomic_DNA"/>
</dbReference>
<evidence type="ECO:0000256" key="1">
    <source>
        <dbReference type="SAM" id="Phobius"/>
    </source>
</evidence>
<reference evidence="3 4" key="1">
    <citation type="journal article" date="2017" name="ISME J.">
        <title>Energy and carbon metabolisms in a deep terrestrial subsurface fluid microbial community.</title>
        <authorList>
            <person name="Momper L."/>
            <person name="Jungbluth S.P."/>
            <person name="Lee M.D."/>
            <person name="Amend J.P."/>
        </authorList>
    </citation>
    <scope>NUCLEOTIDE SEQUENCE [LARGE SCALE GENOMIC DNA]</scope>
    <source>
        <strain evidence="3">SURF_29</strain>
    </source>
</reference>
<dbReference type="Proteomes" id="UP000285655">
    <property type="component" value="Unassembled WGS sequence"/>
</dbReference>
<sequence length="45" mass="4990">MMTTIVDLMVFIIGASIGSFLNVLIDRLPKEENINGRSHCDHCGK</sequence>
<keyword evidence="1" id="KW-0812">Transmembrane</keyword>
<evidence type="ECO:0000313" key="4">
    <source>
        <dbReference type="Proteomes" id="UP000285655"/>
    </source>
</evidence>
<dbReference type="InterPro" id="IPR010627">
    <property type="entry name" value="Prepilin_pept_A24_N"/>
</dbReference>
<organism evidence="3 4">
    <name type="scientific">candidate division WS5 bacterium</name>
    <dbReference type="NCBI Taxonomy" id="2093353"/>
    <lineage>
        <taxon>Bacteria</taxon>
        <taxon>candidate division WS5</taxon>
    </lineage>
</organism>
<protein>
    <submittedName>
        <fullName evidence="3">Prepilin peptidase</fullName>
    </submittedName>
</protein>
<dbReference type="Pfam" id="PF06750">
    <property type="entry name" value="A24_N_bact"/>
    <property type="match status" value="1"/>
</dbReference>
<proteinExistence type="predicted"/>
<name>A0A419D9S2_9BACT</name>
<keyword evidence="1" id="KW-0472">Membrane</keyword>
<evidence type="ECO:0000313" key="3">
    <source>
        <dbReference type="EMBL" id="RJO59919.1"/>
    </source>
</evidence>
<dbReference type="AlphaFoldDB" id="A0A419D9S2"/>
<gene>
    <name evidence="3" type="ORF">C4544_07345</name>
</gene>
<feature type="domain" description="Prepilin peptidase A24 N-terminal" evidence="2">
    <location>
        <begin position="12"/>
        <end position="45"/>
    </location>
</feature>
<accession>A0A419D9S2</accession>
<feature type="transmembrane region" description="Helical" evidence="1">
    <location>
        <begin position="6"/>
        <end position="25"/>
    </location>
</feature>